<evidence type="ECO:0000313" key="3">
    <source>
        <dbReference type="Proteomes" id="UP000242687"/>
    </source>
</evidence>
<organism evidence="2 3">
    <name type="scientific">Mucilaginibacter auburnensis</name>
    <dbReference type="NCBI Taxonomy" id="1457233"/>
    <lineage>
        <taxon>Bacteria</taxon>
        <taxon>Pseudomonadati</taxon>
        <taxon>Bacteroidota</taxon>
        <taxon>Sphingobacteriia</taxon>
        <taxon>Sphingobacteriales</taxon>
        <taxon>Sphingobacteriaceae</taxon>
        <taxon>Mucilaginibacter</taxon>
    </lineage>
</organism>
<sequence length="397" mass="44790">MMVFRFKYFKLISCVSLACLLFYACKEKYFPQTNDVNPDYLVIDGFINTGGDSTIINLSRTFKLESKAIMAVEKGATVMVENDGGASFTLTEIAAKPGSYAIPAIPQDHTKKYRLRVILKGGKQYLSDFVESKVSPPVELTYDFRHEQLNIYANTEDVSGKSKYYNYTFTETWEYQSKLKSLWKVVGREIRQRHFPEDNIFYCYHTLTSGKIVLTSTDALINDKVADFQLVNIPKNSEKIGQQYSILVKQNVLTKGGFQFLSNLKKNTESVGSIFDAQPSLLYGNIHSVSNPAEVVIGYVSAGTITQKRLTLLARDFPFHYQGNADDKYCIASLDTFWVNKGEVQKYIIDPVPPQLIPVGDSSSRGKPVWISATPEFYCVDCRLQGGTNVAPPYWIQ</sequence>
<dbReference type="Pfam" id="PF14054">
    <property type="entry name" value="DUF4249"/>
    <property type="match status" value="1"/>
</dbReference>
<reference evidence="2 3" key="1">
    <citation type="submission" date="2017-11" db="EMBL/GenBank/DDBJ databases">
        <title>Genomic Encyclopedia of Archaeal and Bacterial Type Strains, Phase II (KMG-II): From Individual Species to Whole Genera.</title>
        <authorList>
            <person name="Goeker M."/>
        </authorList>
    </citation>
    <scope>NUCLEOTIDE SEQUENCE [LARGE SCALE GENOMIC DNA]</scope>
    <source>
        <strain evidence="2 3">DSM 28175</strain>
    </source>
</reference>
<proteinExistence type="predicted"/>
<accession>A0A2H9VVP7</accession>
<keyword evidence="1" id="KW-0732">Signal</keyword>
<dbReference type="InterPro" id="IPR025345">
    <property type="entry name" value="DUF4249"/>
</dbReference>
<comment type="caution">
    <text evidence="2">The sequence shown here is derived from an EMBL/GenBank/DDBJ whole genome shotgun (WGS) entry which is preliminary data.</text>
</comment>
<name>A0A2H9VVP7_9SPHI</name>
<dbReference type="Proteomes" id="UP000242687">
    <property type="component" value="Unassembled WGS sequence"/>
</dbReference>
<feature type="signal peptide" evidence="1">
    <location>
        <begin position="1"/>
        <end position="18"/>
    </location>
</feature>
<evidence type="ECO:0000256" key="1">
    <source>
        <dbReference type="SAM" id="SignalP"/>
    </source>
</evidence>
<dbReference type="RefSeq" id="WP_100341063.1">
    <property type="nucleotide sequence ID" value="NZ_PGFJ01000001.1"/>
</dbReference>
<feature type="chain" id="PRO_5014123520" evidence="1">
    <location>
        <begin position="19"/>
        <end position="397"/>
    </location>
</feature>
<dbReference type="PROSITE" id="PS51257">
    <property type="entry name" value="PROKAR_LIPOPROTEIN"/>
    <property type="match status" value="1"/>
</dbReference>
<evidence type="ECO:0000313" key="2">
    <source>
        <dbReference type="EMBL" id="PJJ84891.1"/>
    </source>
</evidence>
<gene>
    <name evidence="2" type="ORF">CLV57_1913</name>
</gene>
<protein>
    <submittedName>
        <fullName evidence="2">Uncharacterized protein DUF4249</fullName>
    </submittedName>
</protein>
<keyword evidence="3" id="KW-1185">Reference proteome</keyword>
<dbReference type="EMBL" id="PGFJ01000001">
    <property type="protein sequence ID" value="PJJ84891.1"/>
    <property type="molecule type" value="Genomic_DNA"/>
</dbReference>
<dbReference type="AlphaFoldDB" id="A0A2H9VVP7"/>